<gene>
    <name evidence="1" type="ORF">MNBD_ACTINO01-520</name>
</gene>
<dbReference type="InterPro" id="IPR004027">
    <property type="entry name" value="SEC_C_motif"/>
</dbReference>
<dbReference type="SUPFAM" id="SSF48452">
    <property type="entry name" value="TPR-like"/>
    <property type="match status" value="1"/>
</dbReference>
<feature type="non-terminal residue" evidence="1">
    <location>
        <position position="492"/>
    </location>
</feature>
<dbReference type="AlphaFoldDB" id="A0A3B0T478"/>
<evidence type="ECO:0000313" key="1">
    <source>
        <dbReference type="EMBL" id="VAW07139.1"/>
    </source>
</evidence>
<accession>A0A3B0T478</accession>
<protein>
    <submittedName>
        <fullName evidence="1">Uncharacterized protein</fullName>
    </submittedName>
</protein>
<sequence length="492" mass="53243">MFPDMSQFPPEWEVIASTVWNLLEVEPLPPSDIAARCREIGALDDIVPSLFDTDLDAIDDVVSLTDGIWTTRAGTVVRLDRLLADRVFTHRLTSTEHLDHAVALDPDLTVLDADVDAMGVALTLIDGNELTVDIPGIGETGRPVVTGPSGWLDEFAPGDLVAFAKELEGSVDVFYVDTINDGHAEAAAIRDGFDAVRQDPDAGYDVWPIIIDALASDADLFTTPVPPIDELLESVGLEHRDGYMGPGDTEWLPAGVVFANKQRAQVAEVYGFDVCCHVAFETVTDAWDWNLGIPAGEPDAVAAAKALGHERVSAAFISWIQARGGDLIDIASFFESIGERAGRHGALPLERAAWIWFTDGAVADAIEDANAAITLDPNAMEATILLGHVAAIRGDYGEALRLLRRSNPGDVWIGILEEIFEPFPDAKRNDPCPCGSGSKFKVCCARTPKVTPIERMHLLTHKILAFLHTVGSERLHYLGRIAASADDRNDPN</sequence>
<reference evidence="1" key="1">
    <citation type="submission" date="2018-06" db="EMBL/GenBank/DDBJ databases">
        <authorList>
            <person name="Zhirakovskaya E."/>
        </authorList>
    </citation>
    <scope>NUCLEOTIDE SEQUENCE</scope>
</reference>
<organism evidence="1">
    <name type="scientific">hydrothermal vent metagenome</name>
    <dbReference type="NCBI Taxonomy" id="652676"/>
    <lineage>
        <taxon>unclassified sequences</taxon>
        <taxon>metagenomes</taxon>
        <taxon>ecological metagenomes</taxon>
    </lineage>
</organism>
<dbReference type="SUPFAM" id="SSF103642">
    <property type="entry name" value="Sec-C motif"/>
    <property type="match status" value="1"/>
</dbReference>
<dbReference type="EMBL" id="UOEI01000508">
    <property type="protein sequence ID" value="VAW07139.1"/>
    <property type="molecule type" value="Genomic_DNA"/>
</dbReference>
<dbReference type="Gene3D" id="3.10.450.50">
    <property type="match status" value="1"/>
</dbReference>
<dbReference type="Gene3D" id="1.25.40.10">
    <property type="entry name" value="Tetratricopeptide repeat domain"/>
    <property type="match status" value="1"/>
</dbReference>
<dbReference type="InterPro" id="IPR011990">
    <property type="entry name" value="TPR-like_helical_dom_sf"/>
</dbReference>
<dbReference type="Pfam" id="PF02810">
    <property type="entry name" value="SEC-C"/>
    <property type="match status" value="1"/>
</dbReference>
<proteinExistence type="predicted"/>
<name>A0A3B0T478_9ZZZZ</name>